<comment type="caution">
    <text evidence="1">The sequence shown here is derived from an EMBL/GenBank/DDBJ whole genome shotgun (WGS) entry which is preliminary data.</text>
</comment>
<organism evidence="1">
    <name type="scientific">human gut metagenome</name>
    <dbReference type="NCBI Taxonomy" id="408170"/>
    <lineage>
        <taxon>unclassified sequences</taxon>
        <taxon>metagenomes</taxon>
        <taxon>organismal metagenomes</taxon>
    </lineage>
</organism>
<gene>
    <name evidence="1" type="ORF">OBE_05826</name>
</gene>
<reference evidence="1" key="1">
    <citation type="journal article" date="2013" name="Environ. Microbiol.">
        <title>Microbiota from the distal guts of lean and obese adolescents exhibit partial functional redundancy besides clear differences in community structure.</title>
        <authorList>
            <person name="Ferrer M."/>
            <person name="Ruiz A."/>
            <person name="Lanza F."/>
            <person name="Haange S.B."/>
            <person name="Oberbach A."/>
            <person name="Till H."/>
            <person name="Bargiela R."/>
            <person name="Campoy C."/>
            <person name="Segura M.T."/>
            <person name="Richter M."/>
            <person name="von Bergen M."/>
            <person name="Seifert J."/>
            <person name="Suarez A."/>
        </authorList>
    </citation>
    <scope>NUCLEOTIDE SEQUENCE</scope>
</reference>
<protein>
    <recommendedName>
        <fullName evidence="2">SusC/RagA family TonB-linked outer membrane protein</fullName>
    </recommendedName>
</protein>
<dbReference type="AlphaFoldDB" id="K1U5E9"/>
<sequence length="116" mass="13549">NRWTPENPNAELPAFMLSASNPEEYSWYDSKTIWRDLDIWVKKLNYVRLQNLRLGYRIPELLTKRLGMNSATVSIEGRNLFVFGSGYNNYMDPESMYNPYATPVPKSVTFSLNLNF</sequence>
<proteinExistence type="predicted"/>
<accession>K1U5E9</accession>
<evidence type="ECO:0000313" key="1">
    <source>
        <dbReference type="EMBL" id="EKC66656.1"/>
    </source>
</evidence>
<dbReference type="EMBL" id="AJWZ01004008">
    <property type="protein sequence ID" value="EKC66656.1"/>
    <property type="molecule type" value="Genomic_DNA"/>
</dbReference>
<name>K1U5E9_9ZZZZ</name>
<feature type="non-terminal residue" evidence="1">
    <location>
        <position position="1"/>
    </location>
</feature>
<evidence type="ECO:0008006" key="2">
    <source>
        <dbReference type="Google" id="ProtNLM"/>
    </source>
</evidence>